<dbReference type="Proteomes" id="UP001230908">
    <property type="component" value="Unassembled WGS sequence"/>
</dbReference>
<keyword evidence="4" id="KW-0804">Transcription</keyword>
<keyword evidence="3" id="KW-0238">DNA-binding</keyword>
<evidence type="ECO:0000259" key="5">
    <source>
        <dbReference type="Pfam" id="PF04198"/>
    </source>
</evidence>
<dbReference type="RefSeq" id="WP_308715561.1">
    <property type="nucleotide sequence ID" value="NZ_JAVHUY010000029.1"/>
</dbReference>
<evidence type="ECO:0000313" key="7">
    <source>
        <dbReference type="Proteomes" id="UP001230908"/>
    </source>
</evidence>
<dbReference type="InterPro" id="IPR007324">
    <property type="entry name" value="Sugar-bd_dom_put"/>
</dbReference>
<dbReference type="Pfam" id="PF04198">
    <property type="entry name" value="Sugar-bind"/>
    <property type="match status" value="1"/>
</dbReference>
<gene>
    <name evidence="6" type="ORF">RB614_27570</name>
</gene>
<accession>A0ABU0ZMN6</accession>
<proteinExistence type="inferred from homology"/>
<dbReference type="Gene3D" id="3.40.50.1360">
    <property type="match status" value="1"/>
</dbReference>
<dbReference type="EMBL" id="JAVHUY010000029">
    <property type="protein sequence ID" value="MDQ7908291.1"/>
    <property type="molecule type" value="Genomic_DNA"/>
</dbReference>
<dbReference type="Gene3D" id="1.10.10.60">
    <property type="entry name" value="Homeodomain-like"/>
    <property type="match status" value="1"/>
</dbReference>
<dbReference type="InterPro" id="IPR051054">
    <property type="entry name" value="SorC_transcr_regulators"/>
</dbReference>
<dbReference type="SUPFAM" id="SSF100950">
    <property type="entry name" value="NagB/RpiA/CoA transferase-like"/>
    <property type="match status" value="1"/>
</dbReference>
<evidence type="ECO:0000256" key="4">
    <source>
        <dbReference type="ARBA" id="ARBA00023163"/>
    </source>
</evidence>
<dbReference type="PANTHER" id="PTHR34294:SF1">
    <property type="entry name" value="TRANSCRIPTIONAL REGULATOR LSRR"/>
    <property type="match status" value="1"/>
</dbReference>
<evidence type="ECO:0000256" key="3">
    <source>
        <dbReference type="ARBA" id="ARBA00023125"/>
    </source>
</evidence>
<evidence type="ECO:0000256" key="2">
    <source>
        <dbReference type="ARBA" id="ARBA00023015"/>
    </source>
</evidence>
<organism evidence="6 7">
    <name type="scientific">Phytohabitans maris</name>
    <dbReference type="NCBI Taxonomy" id="3071409"/>
    <lineage>
        <taxon>Bacteria</taxon>
        <taxon>Bacillati</taxon>
        <taxon>Actinomycetota</taxon>
        <taxon>Actinomycetes</taxon>
        <taxon>Micromonosporales</taxon>
        <taxon>Micromonosporaceae</taxon>
    </lineage>
</organism>
<keyword evidence="7" id="KW-1185">Reference proteome</keyword>
<evidence type="ECO:0000256" key="1">
    <source>
        <dbReference type="ARBA" id="ARBA00010466"/>
    </source>
</evidence>
<evidence type="ECO:0000313" key="6">
    <source>
        <dbReference type="EMBL" id="MDQ7908291.1"/>
    </source>
</evidence>
<dbReference type="InterPro" id="IPR037171">
    <property type="entry name" value="NagB/RpiA_transferase-like"/>
</dbReference>
<sequence length="333" mass="35400">MTIAVVEDDNVGTTRRPAYSDDQIRLVAKVARMYHERNLRQTTIAEELHISQARVSRLLKRATEIGIVRTTVSLPPGVHTDLEEALEKRFDLREAVVVDAAGVDDLLPALGAAAADYLETTLTGGDSVGISSWSASLLAAVERMRPSRNRVVDQVVQIVGGVGNPRVQIRANNLISRFASMTGADPLFMPAPAMLGTPAARDALLRDPTVAEVVQTWPKLTMALVGIGSLEPSPLLRESGNAIAEADRDALNNGGAVGDVCLRFFDAAGQAVNTPLDDRILGVSPEELQAIPRRIAVAGGPEKTTAIRGALLGKRVNVLITDLTVATDLVEAG</sequence>
<name>A0ABU0ZMN6_9ACTN</name>
<reference evidence="6 7" key="1">
    <citation type="submission" date="2023-08" db="EMBL/GenBank/DDBJ databases">
        <title>Phytohabitans sansha sp. nov., isolated from marine sediment.</title>
        <authorList>
            <person name="Zhao Y."/>
            <person name="Yi K."/>
        </authorList>
    </citation>
    <scope>NUCLEOTIDE SEQUENCE [LARGE SCALE GENOMIC DNA]</scope>
    <source>
        <strain evidence="6 7">ZYX-F-186</strain>
    </source>
</reference>
<keyword evidence="2" id="KW-0805">Transcription regulation</keyword>
<comment type="caution">
    <text evidence="6">The sequence shown here is derived from an EMBL/GenBank/DDBJ whole genome shotgun (WGS) entry which is preliminary data.</text>
</comment>
<protein>
    <submittedName>
        <fullName evidence="6">Sugar-binding transcriptional regulator</fullName>
    </submittedName>
</protein>
<feature type="domain" description="Sugar-binding" evidence="5">
    <location>
        <begin position="80"/>
        <end position="330"/>
    </location>
</feature>
<dbReference type="PANTHER" id="PTHR34294">
    <property type="entry name" value="TRANSCRIPTIONAL REGULATOR-RELATED"/>
    <property type="match status" value="1"/>
</dbReference>
<comment type="similarity">
    <text evidence="1">Belongs to the SorC transcriptional regulatory family.</text>
</comment>